<proteinExistence type="predicted"/>
<dbReference type="InParanoid" id="A0A3M0C7E1"/>
<name>A0A3M0C7E1_9PROT</name>
<sequence length="127" mass="14125">MVPHMHLNDHEQYVAQAEHSLAEAVMSGDSARVHELLHPDFREVGQSGRVFDRAGILDDVASRSPKPPYILENLRCVGLSNDIVLATYRAIAATDHGVRVSERSSVWLCNGGTWQLYHHQGTPCPEQ</sequence>
<organism evidence="2 3">
    <name type="scientific">Eilatimonas milleporae</name>
    <dbReference type="NCBI Taxonomy" id="911205"/>
    <lineage>
        <taxon>Bacteria</taxon>
        <taxon>Pseudomonadati</taxon>
        <taxon>Pseudomonadota</taxon>
        <taxon>Alphaproteobacteria</taxon>
        <taxon>Kordiimonadales</taxon>
        <taxon>Kordiimonadaceae</taxon>
        <taxon>Eilatimonas</taxon>
    </lineage>
</organism>
<dbReference type="SUPFAM" id="SSF54427">
    <property type="entry name" value="NTF2-like"/>
    <property type="match status" value="1"/>
</dbReference>
<dbReference type="AlphaFoldDB" id="A0A3M0C7E1"/>
<evidence type="ECO:0000259" key="1">
    <source>
        <dbReference type="Pfam" id="PF14534"/>
    </source>
</evidence>
<comment type="caution">
    <text evidence="2">The sequence shown here is derived from an EMBL/GenBank/DDBJ whole genome shotgun (WGS) entry which is preliminary data.</text>
</comment>
<feature type="domain" description="DUF4440" evidence="1">
    <location>
        <begin position="14"/>
        <end position="116"/>
    </location>
</feature>
<accession>A0A3M0C7E1</accession>
<dbReference type="Gene3D" id="3.10.450.50">
    <property type="match status" value="1"/>
</dbReference>
<dbReference type="Proteomes" id="UP000271227">
    <property type="component" value="Unassembled WGS sequence"/>
</dbReference>
<gene>
    <name evidence="2" type="ORF">BXY39_2359</name>
</gene>
<evidence type="ECO:0000313" key="2">
    <source>
        <dbReference type="EMBL" id="RMB04795.1"/>
    </source>
</evidence>
<dbReference type="InterPro" id="IPR032710">
    <property type="entry name" value="NTF2-like_dom_sf"/>
</dbReference>
<reference evidence="2 3" key="1">
    <citation type="submission" date="2018-10" db="EMBL/GenBank/DDBJ databases">
        <title>Genomic Encyclopedia of Archaeal and Bacterial Type Strains, Phase II (KMG-II): from individual species to whole genera.</title>
        <authorList>
            <person name="Goeker M."/>
        </authorList>
    </citation>
    <scope>NUCLEOTIDE SEQUENCE [LARGE SCALE GENOMIC DNA]</scope>
    <source>
        <strain evidence="2 3">DSM 25217</strain>
    </source>
</reference>
<keyword evidence="3" id="KW-1185">Reference proteome</keyword>
<dbReference type="InterPro" id="IPR027843">
    <property type="entry name" value="DUF4440"/>
</dbReference>
<protein>
    <recommendedName>
        <fullName evidence="1">DUF4440 domain-containing protein</fullName>
    </recommendedName>
</protein>
<dbReference type="EMBL" id="REFR01000012">
    <property type="protein sequence ID" value="RMB04795.1"/>
    <property type="molecule type" value="Genomic_DNA"/>
</dbReference>
<evidence type="ECO:0000313" key="3">
    <source>
        <dbReference type="Proteomes" id="UP000271227"/>
    </source>
</evidence>
<dbReference type="Pfam" id="PF14534">
    <property type="entry name" value="DUF4440"/>
    <property type="match status" value="1"/>
</dbReference>